<dbReference type="KEGG" id="pzh:CX676_00830"/>
<keyword evidence="3" id="KW-1185">Reference proteome</keyword>
<dbReference type="OrthoDB" id="7753492at2"/>
<sequence length="352" mass="40334">MAERDDLLASIAATTVDYREGDLPAPTPDHVGRWISQFDADLRLPMLREMDYVLQRTYFSKREIEKELADHARVIGDGGKDLDDNAAIAFWRGTEILNIQQRGRSQADINEIFEGALRERFGLRLADCQGGDRRFVYFDDILFSGDRVQNDLMAWLDNTAPNEGHVSIVLLISHCLGKWETERNLKEAIARSGKKITFDIQEQIVLENRKRYRNDADVLWPTELPDDDIVQEYAAAQRFPFEPRAPIPTPHTNIFSSEAGRQLLEREFLLAGLKIISFSRNPAQRVRPLGYGRYGLGFGSTLVTYRNCPNNAPLALWWGDPNAAPGHPFRRWYPLLPRRTYEQGVVAHDFDF</sequence>
<dbReference type="Pfam" id="PF24390">
    <property type="entry name" value="PRTase-CE"/>
    <property type="match status" value="1"/>
</dbReference>
<organism evidence="2 3">
    <name type="scientific">Paracoccus zhejiangensis</name>
    <dbReference type="NCBI Taxonomy" id="1077935"/>
    <lineage>
        <taxon>Bacteria</taxon>
        <taxon>Pseudomonadati</taxon>
        <taxon>Pseudomonadota</taxon>
        <taxon>Alphaproteobacteria</taxon>
        <taxon>Rhodobacterales</taxon>
        <taxon>Paracoccaceae</taxon>
        <taxon>Paracoccus</taxon>
    </lineage>
</organism>
<accession>A0A2H5EUB8</accession>
<dbReference type="InterPro" id="IPR056920">
    <property type="entry name" value="PRTase-CE"/>
</dbReference>
<dbReference type="AlphaFoldDB" id="A0A2H5EUB8"/>
<name>A0A2H5EUB8_9RHOB</name>
<dbReference type="Proteomes" id="UP000234530">
    <property type="component" value="Chromosome"/>
</dbReference>
<dbReference type="RefSeq" id="WP_101750931.1">
    <property type="nucleotide sequence ID" value="NZ_CP025430.1"/>
</dbReference>
<proteinExistence type="predicted"/>
<evidence type="ECO:0000313" key="3">
    <source>
        <dbReference type="Proteomes" id="UP000234530"/>
    </source>
</evidence>
<evidence type="ECO:0000259" key="1">
    <source>
        <dbReference type="Pfam" id="PF24390"/>
    </source>
</evidence>
<dbReference type="EMBL" id="CP025430">
    <property type="protein sequence ID" value="AUH62887.1"/>
    <property type="molecule type" value="Genomic_DNA"/>
</dbReference>
<feature type="domain" description="PRTase-CE" evidence="1">
    <location>
        <begin position="32"/>
        <end position="338"/>
    </location>
</feature>
<reference evidence="2 3" key="1">
    <citation type="journal article" date="2013" name="Antonie Van Leeuwenhoek">
        <title>Paracoccus zhejiangensis sp. nov., isolated from activated sludge in wastewater-treatment system.</title>
        <authorList>
            <person name="Wu Z.G."/>
            <person name="Zhang D.F."/>
            <person name="Liu Y.L."/>
            <person name="Wang F."/>
            <person name="Jiang X."/>
            <person name="Li C."/>
            <person name="Li S.P."/>
            <person name="Hong Q."/>
            <person name="Li W.J."/>
        </authorList>
    </citation>
    <scope>NUCLEOTIDE SEQUENCE [LARGE SCALE GENOMIC DNA]</scope>
    <source>
        <strain evidence="2 3">J6</strain>
    </source>
</reference>
<evidence type="ECO:0000313" key="2">
    <source>
        <dbReference type="EMBL" id="AUH62887.1"/>
    </source>
</evidence>
<protein>
    <recommendedName>
        <fullName evidence="1">PRTase-CE domain-containing protein</fullName>
    </recommendedName>
</protein>
<gene>
    <name evidence="2" type="ORF">CX676_00830</name>
</gene>